<evidence type="ECO:0000256" key="2">
    <source>
        <dbReference type="ARBA" id="ARBA00023136"/>
    </source>
</evidence>
<comment type="subcellular location">
    <subcellularLocation>
        <location evidence="1">Membrane</location>
    </subcellularLocation>
</comment>
<evidence type="ECO:0000259" key="3">
    <source>
        <dbReference type="Pfam" id="PF23263"/>
    </source>
</evidence>
<accession>A0AAV2HNM7</accession>
<dbReference type="Proteomes" id="UP001497497">
    <property type="component" value="Unassembled WGS sequence"/>
</dbReference>
<dbReference type="Pfam" id="PF23263">
    <property type="entry name" value="C8-3_MUC4"/>
    <property type="match status" value="1"/>
</dbReference>
<keyword evidence="2" id="KW-0472">Membrane</keyword>
<evidence type="ECO:0000256" key="1">
    <source>
        <dbReference type="ARBA" id="ARBA00004370"/>
    </source>
</evidence>
<feature type="domain" description="Mucin-4-like C8-3" evidence="3">
    <location>
        <begin position="49"/>
        <end position="87"/>
    </location>
</feature>
<comment type="caution">
    <text evidence="4">The sequence shown here is derived from an EMBL/GenBank/DDBJ whole genome shotgun (WGS) entry which is preliminary data.</text>
</comment>
<evidence type="ECO:0000313" key="4">
    <source>
        <dbReference type="EMBL" id="CAL1533936.1"/>
    </source>
</evidence>
<dbReference type="GO" id="GO:0016020">
    <property type="term" value="C:membrane"/>
    <property type="evidence" value="ECO:0007669"/>
    <property type="project" value="UniProtKB-SubCell"/>
</dbReference>
<sequence>MTEEQIYREFASNYQVTPATSVFTYASGMSADNYTQADFTPVFRSSLNPSADLLKTATDFCAGGHEMCVYDYLVTEDARFAENTKTTQ</sequence>
<dbReference type="EMBL" id="CAXITT010000156">
    <property type="protein sequence ID" value="CAL1533936.1"/>
    <property type="molecule type" value="Genomic_DNA"/>
</dbReference>
<evidence type="ECO:0000313" key="5">
    <source>
        <dbReference type="Proteomes" id="UP001497497"/>
    </source>
</evidence>
<name>A0AAV2HNM7_LYMST</name>
<protein>
    <recommendedName>
        <fullName evidence="3">Mucin-4-like C8-3 domain-containing protein</fullName>
    </recommendedName>
</protein>
<dbReference type="AlphaFoldDB" id="A0AAV2HNM7"/>
<keyword evidence="5" id="KW-1185">Reference proteome</keyword>
<gene>
    <name evidence="4" type="ORF">GSLYS_00007896001</name>
</gene>
<proteinExistence type="predicted"/>
<organism evidence="4 5">
    <name type="scientific">Lymnaea stagnalis</name>
    <name type="common">Great pond snail</name>
    <name type="synonym">Helix stagnalis</name>
    <dbReference type="NCBI Taxonomy" id="6523"/>
    <lineage>
        <taxon>Eukaryota</taxon>
        <taxon>Metazoa</taxon>
        <taxon>Spiralia</taxon>
        <taxon>Lophotrochozoa</taxon>
        <taxon>Mollusca</taxon>
        <taxon>Gastropoda</taxon>
        <taxon>Heterobranchia</taxon>
        <taxon>Euthyneura</taxon>
        <taxon>Panpulmonata</taxon>
        <taxon>Hygrophila</taxon>
        <taxon>Lymnaeoidea</taxon>
        <taxon>Lymnaeidae</taxon>
        <taxon>Lymnaea</taxon>
    </lineage>
</organism>
<reference evidence="4 5" key="1">
    <citation type="submission" date="2024-04" db="EMBL/GenBank/DDBJ databases">
        <authorList>
            <consortium name="Genoscope - CEA"/>
            <person name="William W."/>
        </authorList>
    </citation>
    <scope>NUCLEOTIDE SEQUENCE [LARGE SCALE GENOMIC DNA]</scope>
</reference>
<feature type="non-terminal residue" evidence="4">
    <location>
        <position position="88"/>
    </location>
</feature>
<dbReference type="InterPro" id="IPR056619">
    <property type="entry name" value="C8-3_MUC4"/>
</dbReference>